<sequence length="332" mass="35468">MKKILALCVVLSALWGSAAGADTPSQLKFMAGPPGGNWFALGGELADLWSKEVMPTTSVTGGAVANIINAHMRKGDLGFSNTSMIAVAQKGTDLGTFKTKSDNAKLLANLYTQYTYFIARKDFAEKNGIKTVDDLVNKKLAFRFATLKTGTGSEFVVKNVFESGFGIDYRKAFKEWGGTVEYASYSGGADLIADNHLDVFAFSVGKVAAIVMQIESTTDVILLGMSQEALDKVGEAIGTVTFLIDPGIYKSVPAGAEPVKVVGDYTSIVVRGDLDDQVVYDLCKSMYNNVEMLAKGVKDIAELDPKTAVPAKGLESHPGAVKFWNEASGKIQ</sequence>
<organism evidence="2 3">
    <name type="scientific">Pyramidobacter porci</name>
    <dbReference type="NCBI Taxonomy" id="2605789"/>
    <lineage>
        <taxon>Bacteria</taxon>
        <taxon>Thermotogati</taxon>
        <taxon>Synergistota</taxon>
        <taxon>Synergistia</taxon>
        <taxon>Synergistales</taxon>
        <taxon>Dethiosulfovibrionaceae</taxon>
        <taxon>Pyramidobacter</taxon>
    </lineage>
</organism>
<dbReference type="AlphaFoldDB" id="A0A6L5Y8U1"/>
<protein>
    <submittedName>
        <fullName evidence="2">TAXI family TRAP transporter solute-binding subunit</fullName>
    </submittedName>
</protein>
<keyword evidence="1" id="KW-0732">Signal</keyword>
<name>A0A6L5Y8U1_9BACT</name>
<reference evidence="2 3" key="1">
    <citation type="submission" date="2019-08" db="EMBL/GenBank/DDBJ databases">
        <title>In-depth cultivation of the pig gut microbiome towards novel bacterial diversity and tailored functional studies.</title>
        <authorList>
            <person name="Wylensek D."/>
            <person name="Hitch T.C.A."/>
            <person name="Clavel T."/>
        </authorList>
    </citation>
    <scope>NUCLEOTIDE SEQUENCE [LARGE SCALE GENOMIC DNA]</scope>
    <source>
        <strain evidence="2 3">SM-530-WT-4B</strain>
    </source>
</reference>
<dbReference type="Gene3D" id="3.40.190.10">
    <property type="entry name" value="Periplasmic binding protein-like II"/>
    <property type="match status" value="2"/>
</dbReference>
<dbReference type="NCBIfam" id="TIGR02122">
    <property type="entry name" value="TRAP_TAXI"/>
    <property type="match status" value="1"/>
</dbReference>
<dbReference type="InterPro" id="IPR011852">
    <property type="entry name" value="TRAP_TAXI"/>
</dbReference>
<dbReference type="Proteomes" id="UP000473699">
    <property type="component" value="Unassembled WGS sequence"/>
</dbReference>
<dbReference type="PANTHER" id="PTHR42941:SF1">
    <property type="entry name" value="SLL1037 PROTEIN"/>
    <property type="match status" value="1"/>
</dbReference>
<feature type="chain" id="PRO_5027080802" evidence="1">
    <location>
        <begin position="22"/>
        <end position="332"/>
    </location>
</feature>
<dbReference type="RefSeq" id="WP_154527842.1">
    <property type="nucleotide sequence ID" value="NZ_VUNH01000001.1"/>
</dbReference>
<evidence type="ECO:0000313" key="2">
    <source>
        <dbReference type="EMBL" id="MST54724.1"/>
    </source>
</evidence>
<evidence type="ECO:0000256" key="1">
    <source>
        <dbReference type="SAM" id="SignalP"/>
    </source>
</evidence>
<gene>
    <name evidence="2" type="ORF">FYJ74_01465</name>
</gene>
<dbReference type="Pfam" id="PF16868">
    <property type="entry name" value="NMT1_3"/>
    <property type="match status" value="1"/>
</dbReference>
<dbReference type="SUPFAM" id="SSF53850">
    <property type="entry name" value="Periplasmic binding protein-like II"/>
    <property type="match status" value="1"/>
</dbReference>
<dbReference type="EMBL" id="VUNH01000001">
    <property type="protein sequence ID" value="MST54724.1"/>
    <property type="molecule type" value="Genomic_DNA"/>
</dbReference>
<keyword evidence="3" id="KW-1185">Reference proteome</keyword>
<accession>A0A6L5Y8U1</accession>
<feature type="signal peptide" evidence="1">
    <location>
        <begin position="1"/>
        <end position="21"/>
    </location>
</feature>
<comment type="caution">
    <text evidence="2">The sequence shown here is derived from an EMBL/GenBank/DDBJ whole genome shotgun (WGS) entry which is preliminary data.</text>
</comment>
<evidence type="ECO:0000313" key="3">
    <source>
        <dbReference type="Proteomes" id="UP000473699"/>
    </source>
</evidence>
<dbReference type="PANTHER" id="PTHR42941">
    <property type="entry name" value="SLL1037 PROTEIN"/>
    <property type="match status" value="1"/>
</dbReference>
<proteinExistence type="predicted"/>